<dbReference type="OrthoDB" id="157184at2"/>
<evidence type="ECO:0000256" key="4">
    <source>
        <dbReference type="ARBA" id="ARBA00022692"/>
    </source>
</evidence>
<proteinExistence type="inferred from homology"/>
<dbReference type="PANTHER" id="PTHR43744:SF9">
    <property type="entry name" value="POLYGALACTURONAN_RHAMNOGALACTURONAN TRANSPORT SYSTEM PERMEASE PROTEIN YTCP"/>
    <property type="match status" value="1"/>
</dbReference>
<evidence type="ECO:0000256" key="7">
    <source>
        <dbReference type="RuleBase" id="RU363032"/>
    </source>
</evidence>
<evidence type="ECO:0000256" key="5">
    <source>
        <dbReference type="ARBA" id="ARBA00022989"/>
    </source>
</evidence>
<feature type="domain" description="ABC transmembrane type-1" evidence="8">
    <location>
        <begin position="80"/>
        <end position="273"/>
    </location>
</feature>
<feature type="transmembrane region" description="Helical" evidence="7">
    <location>
        <begin position="147"/>
        <end position="167"/>
    </location>
</feature>
<dbReference type="eggNOG" id="COG0395">
    <property type="taxonomic scope" value="Bacteria"/>
</dbReference>
<keyword evidence="6 7" id="KW-0472">Membrane</keyword>
<comment type="subcellular location">
    <subcellularLocation>
        <location evidence="1 7">Cell membrane</location>
        <topology evidence="1 7">Multi-pass membrane protein</topology>
    </subcellularLocation>
</comment>
<dbReference type="CDD" id="cd06261">
    <property type="entry name" value="TM_PBP2"/>
    <property type="match status" value="1"/>
</dbReference>
<keyword evidence="4 7" id="KW-0812">Transmembrane</keyword>
<evidence type="ECO:0000313" key="9">
    <source>
        <dbReference type="EMBL" id="SDY55967.1"/>
    </source>
</evidence>
<protein>
    <submittedName>
        <fullName evidence="9">Putative aldouronate transport system permease protein</fullName>
    </submittedName>
</protein>
<keyword evidence="2 7" id="KW-0813">Transport</keyword>
<dbReference type="InterPro" id="IPR035906">
    <property type="entry name" value="MetI-like_sf"/>
</dbReference>
<evidence type="ECO:0000256" key="1">
    <source>
        <dbReference type="ARBA" id="ARBA00004651"/>
    </source>
</evidence>
<dbReference type="PANTHER" id="PTHR43744">
    <property type="entry name" value="ABC TRANSPORTER PERMEASE PROTEIN MG189-RELATED-RELATED"/>
    <property type="match status" value="1"/>
</dbReference>
<feature type="transmembrane region" description="Helical" evidence="7">
    <location>
        <begin position="83"/>
        <end position="103"/>
    </location>
</feature>
<dbReference type="Pfam" id="PF00528">
    <property type="entry name" value="BPD_transp_1"/>
    <property type="match status" value="1"/>
</dbReference>
<evidence type="ECO:0000256" key="2">
    <source>
        <dbReference type="ARBA" id="ARBA00022448"/>
    </source>
</evidence>
<dbReference type="PROSITE" id="PS50928">
    <property type="entry name" value="ABC_TM1"/>
    <property type="match status" value="1"/>
</dbReference>
<comment type="similarity">
    <text evidence="7">Belongs to the binding-protein-dependent transport system permease family.</text>
</comment>
<keyword evidence="3" id="KW-1003">Cell membrane</keyword>
<evidence type="ECO:0000256" key="3">
    <source>
        <dbReference type="ARBA" id="ARBA00022475"/>
    </source>
</evidence>
<dbReference type="Gene3D" id="1.10.3720.10">
    <property type="entry name" value="MetI-like"/>
    <property type="match status" value="1"/>
</dbReference>
<organism evidence="9 10">
    <name type="scientific">Lachnobacterium bovis DSM 14045</name>
    <dbReference type="NCBI Taxonomy" id="1122142"/>
    <lineage>
        <taxon>Bacteria</taxon>
        <taxon>Bacillati</taxon>
        <taxon>Bacillota</taxon>
        <taxon>Clostridia</taxon>
        <taxon>Lachnospirales</taxon>
        <taxon>Lachnospiraceae</taxon>
        <taxon>Lachnobacterium</taxon>
    </lineage>
</organism>
<keyword evidence="10" id="KW-1185">Reference proteome</keyword>
<dbReference type="AlphaFoldDB" id="A0A1H3KUT6"/>
<dbReference type="GO" id="GO:0005886">
    <property type="term" value="C:plasma membrane"/>
    <property type="evidence" value="ECO:0007669"/>
    <property type="project" value="UniProtKB-SubCell"/>
</dbReference>
<gene>
    <name evidence="9" type="ORF">SAMN02910414_01828</name>
</gene>
<feature type="transmembrane region" description="Helical" evidence="7">
    <location>
        <begin position="115"/>
        <end position="135"/>
    </location>
</feature>
<dbReference type="EMBL" id="FNPG01000022">
    <property type="protein sequence ID" value="SDY55967.1"/>
    <property type="molecule type" value="Genomic_DNA"/>
</dbReference>
<dbReference type="GO" id="GO:0055085">
    <property type="term" value="P:transmembrane transport"/>
    <property type="evidence" value="ECO:0007669"/>
    <property type="project" value="InterPro"/>
</dbReference>
<dbReference type="RefSeq" id="WP_074718277.1">
    <property type="nucleotide sequence ID" value="NZ_FNPG01000022.1"/>
</dbReference>
<reference evidence="9 10" key="1">
    <citation type="submission" date="2016-10" db="EMBL/GenBank/DDBJ databases">
        <authorList>
            <person name="de Groot N.N."/>
        </authorList>
    </citation>
    <scope>NUCLEOTIDE SEQUENCE [LARGE SCALE GENOMIC DNA]</scope>
    <source>
        <strain evidence="9 10">DSM 14045</strain>
    </source>
</reference>
<dbReference type="InterPro" id="IPR000515">
    <property type="entry name" value="MetI-like"/>
</dbReference>
<dbReference type="Proteomes" id="UP000183918">
    <property type="component" value="Unassembled WGS sequence"/>
</dbReference>
<evidence type="ECO:0000313" key="10">
    <source>
        <dbReference type="Proteomes" id="UP000183918"/>
    </source>
</evidence>
<dbReference type="SUPFAM" id="SSF161098">
    <property type="entry name" value="MetI-like"/>
    <property type="match status" value="1"/>
</dbReference>
<evidence type="ECO:0000256" key="6">
    <source>
        <dbReference type="ARBA" id="ARBA00023136"/>
    </source>
</evidence>
<feature type="transmembrane region" description="Helical" evidence="7">
    <location>
        <begin position="264"/>
        <end position="284"/>
    </location>
</feature>
<feature type="transmembrane region" description="Helical" evidence="7">
    <location>
        <begin position="188"/>
        <end position="210"/>
    </location>
</feature>
<evidence type="ECO:0000259" key="8">
    <source>
        <dbReference type="PROSITE" id="PS50928"/>
    </source>
</evidence>
<dbReference type="STRING" id="1122142.SAMN02910414_01828"/>
<name>A0A1H3KUT6_9FIRM</name>
<accession>A0A1H3KUT6</accession>
<keyword evidence="5 7" id="KW-1133">Transmembrane helix</keyword>
<sequence length="299" mass="33433">MDKKISFKSMSAADKTITIIGRLFLGLFVLAIVFPLIYIVVASFIDPVVLNNKGITFDFSKWTTTAYERVIENSQIWVGFKNALLYSVVFTAISVFVTLLCAYPMSRDDFRGKGFFKIVFYITMFFGGGLIPTYLLISDLGMLNTMWAIVIPGAFSVWNMIIARSYYQGIPKELHEAAAVDGADDLTFFFKVLLPVCKPVIAVLILWQFVGMWNSYFDALIYLSSDAKQPLQLVLRAILIQNQPQSGMIADIQSTAARAQLGELLKYATIIISSVPLLVMFPFFQKYFDAGIMVGSVKG</sequence>
<feature type="transmembrane region" description="Helical" evidence="7">
    <location>
        <begin position="20"/>
        <end position="45"/>
    </location>
</feature>